<dbReference type="Gene3D" id="3.30.70.20">
    <property type="match status" value="2"/>
</dbReference>
<evidence type="ECO:0000313" key="8">
    <source>
        <dbReference type="Proteomes" id="UP000224740"/>
    </source>
</evidence>
<dbReference type="EMBL" id="NXAO01000032">
    <property type="protein sequence ID" value="PHO15261.1"/>
    <property type="molecule type" value="Genomic_DNA"/>
</dbReference>
<keyword evidence="8" id="KW-1185">Reference proteome</keyword>
<evidence type="ECO:0000313" key="6">
    <source>
        <dbReference type="EMBL" id="AXX85996.1"/>
    </source>
</evidence>
<dbReference type="Proteomes" id="UP000264693">
    <property type="component" value="Chromosome"/>
</dbReference>
<dbReference type="AlphaFoldDB" id="A0A347THB8"/>
<evidence type="ECO:0000256" key="3">
    <source>
        <dbReference type="ARBA" id="ARBA00023004"/>
    </source>
</evidence>
<dbReference type="Proteomes" id="UP000224740">
    <property type="component" value="Unassembled WGS sequence"/>
</dbReference>
<reference evidence="7" key="2">
    <citation type="submission" date="2017-09" db="EMBL/GenBank/DDBJ databases">
        <authorList>
            <person name="Perez-Cataluna A."/>
            <person name="Figueras M.J."/>
            <person name="Salas-Masso N."/>
        </authorList>
    </citation>
    <scope>NUCLEOTIDE SEQUENCE</scope>
    <source>
        <strain evidence="7">CECT 7727</strain>
    </source>
</reference>
<feature type="domain" description="4Fe-4S ferredoxin-type" evidence="5">
    <location>
        <begin position="83"/>
        <end position="112"/>
    </location>
</feature>
<dbReference type="GO" id="GO:0046872">
    <property type="term" value="F:metal ion binding"/>
    <property type="evidence" value="ECO:0007669"/>
    <property type="project" value="UniProtKB-KW"/>
</dbReference>
<reference evidence="8" key="1">
    <citation type="submission" date="2017-09" db="EMBL/GenBank/DDBJ databases">
        <title>Arcobacter canalis sp. nov., a new species isolated from a water canal contaminated with urban sewage.</title>
        <authorList>
            <person name="Perez-Cataluna A."/>
            <person name="Salas-Masso N."/>
            <person name="Figueras M.J."/>
        </authorList>
    </citation>
    <scope>NUCLEOTIDE SEQUENCE [LARGE SCALE GENOMIC DNA]</scope>
    <source>
        <strain evidence="8">CECT 7727</strain>
    </source>
</reference>
<dbReference type="GO" id="GO:0051539">
    <property type="term" value="F:4 iron, 4 sulfur cluster binding"/>
    <property type="evidence" value="ECO:0007669"/>
    <property type="project" value="UniProtKB-KW"/>
</dbReference>
<dbReference type="Pfam" id="PF12797">
    <property type="entry name" value="Fer4_2"/>
    <property type="match status" value="1"/>
</dbReference>
<reference evidence="6 9" key="3">
    <citation type="submission" date="2018-08" db="EMBL/GenBank/DDBJ databases">
        <title>Complete genome of the Arcobacter marinus type strain JCM 15502.</title>
        <authorList>
            <person name="Miller W.G."/>
            <person name="Yee E."/>
            <person name="Huynh S."/>
            <person name="Parker C.T."/>
        </authorList>
    </citation>
    <scope>NUCLEOTIDE SEQUENCE [LARGE SCALE GENOMIC DNA]</scope>
    <source>
        <strain evidence="6 9">JCM 15502</strain>
    </source>
</reference>
<protein>
    <submittedName>
        <fullName evidence="6">Anaerobic reductase, iron-sulfur binding domain-containing protein</fullName>
    </submittedName>
    <submittedName>
        <fullName evidence="7">Ubiquinol cytochrome C oxidoreductase</fullName>
    </submittedName>
</protein>
<dbReference type="CDD" id="cd16371">
    <property type="entry name" value="DMSOR_beta_like"/>
    <property type="match status" value="1"/>
</dbReference>
<dbReference type="KEGG" id="amar:AMRN_0216"/>
<accession>A0A347THB8</accession>
<dbReference type="InterPro" id="IPR017900">
    <property type="entry name" value="4Fe4S_Fe_S_CS"/>
</dbReference>
<dbReference type="EMBL" id="CP032101">
    <property type="protein sequence ID" value="AXX85996.1"/>
    <property type="molecule type" value="Genomic_DNA"/>
</dbReference>
<keyword evidence="3" id="KW-0408">Iron</keyword>
<dbReference type="PROSITE" id="PS51379">
    <property type="entry name" value="4FE4S_FER_2"/>
    <property type="match status" value="3"/>
</dbReference>
<sequence length="191" mass="21727">MKKLRKSFLFDQDFCIGCKACEVACQTYHKQEPEINWRKVDEYEVVQNGNIKSLFLTHSCNHCENPICAEVCPTEAYTVREDGIVELNRDKCIGCGYCAQSCEYNAITLLGQENKAQKCNMCSERVDRGEQPACVRACPMGVLSIIETDLADRASMEKEVIGFKANSYVPSTRFYPKFVTGMKRKEFTIKI</sequence>
<dbReference type="InterPro" id="IPR050954">
    <property type="entry name" value="ET_IronSulfur_Cluster-Binding"/>
</dbReference>
<evidence type="ECO:0000313" key="7">
    <source>
        <dbReference type="EMBL" id="PHO15261.1"/>
    </source>
</evidence>
<dbReference type="InterPro" id="IPR017896">
    <property type="entry name" value="4Fe4S_Fe-S-bd"/>
</dbReference>
<evidence type="ECO:0000256" key="1">
    <source>
        <dbReference type="ARBA" id="ARBA00022485"/>
    </source>
</evidence>
<evidence type="ECO:0000259" key="5">
    <source>
        <dbReference type="PROSITE" id="PS51379"/>
    </source>
</evidence>
<gene>
    <name evidence="6" type="ORF">AMRN_0216</name>
    <name evidence="7" type="ORF">CPH92_07645</name>
</gene>
<feature type="domain" description="4Fe-4S ferredoxin-type" evidence="5">
    <location>
        <begin position="51"/>
        <end position="82"/>
    </location>
</feature>
<dbReference type="Pfam" id="PF13247">
    <property type="entry name" value="Fer4_11"/>
    <property type="match status" value="1"/>
</dbReference>
<feature type="domain" description="4Fe-4S ferredoxin-type" evidence="5">
    <location>
        <begin position="6"/>
        <end position="35"/>
    </location>
</feature>
<keyword evidence="2" id="KW-0479">Metal-binding</keyword>
<proteinExistence type="predicted"/>
<dbReference type="PROSITE" id="PS00198">
    <property type="entry name" value="4FE4S_FER_1"/>
    <property type="match status" value="1"/>
</dbReference>
<dbReference type="RefSeq" id="WP_099311145.1">
    <property type="nucleotide sequence ID" value="NZ_CP032101.1"/>
</dbReference>
<keyword evidence="1" id="KW-0004">4Fe-4S</keyword>
<evidence type="ECO:0000313" key="9">
    <source>
        <dbReference type="Proteomes" id="UP000264693"/>
    </source>
</evidence>
<name>A0A347THB8_9BACT</name>
<dbReference type="PANTHER" id="PTHR43177">
    <property type="entry name" value="PROTEIN NRFC"/>
    <property type="match status" value="1"/>
</dbReference>
<evidence type="ECO:0000256" key="4">
    <source>
        <dbReference type="ARBA" id="ARBA00023014"/>
    </source>
</evidence>
<organism evidence="6 9">
    <name type="scientific">Malaciobacter marinus</name>
    <dbReference type="NCBI Taxonomy" id="505249"/>
    <lineage>
        <taxon>Bacteria</taxon>
        <taxon>Pseudomonadati</taxon>
        <taxon>Campylobacterota</taxon>
        <taxon>Epsilonproteobacteria</taxon>
        <taxon>Campylobacterales</taxon>
        <taxon>Arcobacteraceae</taxon>
        <taxon>Malaciobacter</taxon>
    </lineage>
</organism>
<evidence type="ECO:0000256" key="2">
    <source>
        <dbReference type="ARBA" id="ARBA00022723"/>
    </source>
</evidence>
<keyword evidence="4" id="KW-0411">Iron-sulfur</keyword>
<dbReference type="PANTHER" id="PTHR43177:SF9">
    <property type="entry name" value="PROTEIN NRFC"/>
    <property type="match status" value="1"/>
</dbReference>
<dbReference type="SUPFAM" id="SSF54862">
    <property type="entry name" value="4Fe-4S ferredoxins"/>
    <property type="match status" value="1"/>
</dbReference>